<dbReference type="GO" id="GO:0015074">
    <property type="term" value="P:DNA integration"/>
    <property type="evidence" value="ECO:0007669"/>
    <property type="project" value="InterPro"/>
</dbReference>
<dbReference type="InterPro" id="IPR001584">
    <property type="entry name" value="Integrase_cat-core"/>
</dbReference>
<dbReference type="AlphaFoldDB" id="A0A0F4QBF4"/>
<dbReference type="PROSITE" id="PS50532">
    <property type="entry name" value="HTH_IS408"/>
    <property type="match status" value="1"/>
</dbReference>
<dbReference type="Pfam" id="PF22483">
    <property type="entry name" value="Mu-transpos_C_2"/>
    <property type="match status" value="1"/>
</dbReference>
<dbReference type="Pfam" id="PF00665">
    <property type="entry name" value="rve"/>
    <property type="match status" value="1"/>
</dbReference>
<name>A0A0F4QBF4_9GAMM</name>
<comment type="caution">
    <text evidence="4">The sequence shown here is derived from an EMBL/GenBank/DDBJ whole genome shotgun (WGS) entry which is preliminary data.</text>
</comment>
<reference evidence="4 5" key="1">
    <citation type="journal article" date="2015" name="BMC Genomics">
        <title>Genome mining reveals unlocked bioactive potential of marine Gram-negative bacteria.</title>
        <authorList>
            <person name="Machado H."/>
            <person name="Sonnenschein E.C."/>
            <person name="Melchiorsen J."/>
            <person name="Gram L."/>
        </authorList>
    </citation>
    <scope>NUCLEOTIDE SEQUENCE [LARGE SCALE GENOMIC DNA]</scope>
    <source>
        <strain evidence="4 5">S2471</strain>
    </source>
</reference>
<dbReference type="InterPro" id="IPR017895">
    <property type="entry name" value="HTH_IS408/IS1162_type"/>
</dbReference>
<comment type="similarity">
    <text evidence="1">Belongs to the transposase IS21/IS408/IS1162 family.</text>
</comment>
<dbReference type="PATRIC" id="fig|43658.5.peg.4908"/>
<dbReference type="RefSeq" id="WP_046007346.1">
    <property type="nucleotide sequence ID" value="NZ_JXYA01000082.1"/>
</dbReference>
<gene>
    <name evidence="4" type="ORF">TW77_23200</name>
</gene>
<sequence>MPKKRTTMSKIRDVFRLKFDAKLPNRDVAHCLKFDAKLPNRDVAHCLKMGAATVSDLLGRFNTANLSWPLPDDLNDLQLEAALFPKRPLPAVKALPDFALIHQELKRKGMTKLLLWQEYLDENLDTAYQYTQYCALYQRWLKKQKRSMRQFHLAGDKLFIDYCGPTVPIVNPDTGEVRQAQIFVATLGASNYTYVEASAGQDQQSWLEAHANAFEFFGGVPRLLVPDNLKSAVTKADRYEPVLNENYQKLARHYQTAVMPARPYKPKDKAKAENAVLIVERWLLMRIRKQVFHTLAELNATLRALLKELNQRPFKAMAGNRQGLFEQLDKPALTPLPQSRYEYTDHKQAKVNIDYHVLYNKHAYSVPHQYVGERVSLEAGQRVVRIYHHNQCIARHQRSHKEYGFSTLSEHMPEFHQKQQWSPGRLLSWGQSIGPGCREVVAHQLNSKPHPEQAYRSTLGLLNLSRQYGEARLEKACQSALLAGKPQRQFIENLLKHKREDVTLSASQPVDLCHANVRGSHYYN</sequence>
<dbReference type="Gene3D" id="3.30.420.10">
    <property type="entry name" value="Ribonuclease H-like superfamily/Ribonuclease H"/>
    <property type="match status" value="1"/>
</dbReference>
<evidence type="ECO:0000313" key="4">
    <source>
        <dbReference type="EMBL" id="KJZ05006.1"/>
    </source>
</evidence>
<dbReference type="PANTHER" id="PTHR35004:SF8">
    <property type="entry name" value="TRANSPOSASE RV3428C-RELATED"/>
    <property type="match status" value="1"/>
</dbReference>
<accession>A0A0F4QBF4</accession>
<dbReference type="InterPro" id="IPR054353">
    <property type="entry name" value="IstA-like_C"/>
</dbReference>
<dbReference type="NCBIfam" id="NF033546">
    <property type="entry name" value="transpos_IS21"/>
    <property type="match status" value="1"/>
</dbReference>
<evidence type="ECO:0000313" key="5">
    <source>
        <dbReference type="Proteomes" id="UP000033452"/>
    </source>
</evidence>
<dbReference type="PANTHER" id="PTHR35004">
    <property type="entry name" value="TRANSPOSASE RV3428C-RELATED"/>
    <property type="match status" value="1"/>
</dbReference>
<protein>
    <submittedName>
        <fullName evidence="4">Transposase</fullName>
    </submittedName>
</protein>
<organism evidence="4 5">
    <name type="scientific">Pseudoalteromonas rubra</name>
    <dbReference type="NCBI Taxonomy" id="43658"/>
    <lineage>
        <taxon>Bacteria</taxon>
        <taxon>Pseudomonadati</taxon>
        <taxon>Pseudomonadota</taxon>
        <taxon>Gammaproteobacteria</taxon>
        <taxon>Alteromonadales</taxon>
        <taxon>Pseudoalteromonadaceae</taxon>
        <taxon>Pseudoalteromonas</taxon>
    </lineage>
</organism>
<evidence type="ECO:0000259" key="2">
    <source>
        <dbReference type="PROSITE" id="PS50532"/>
    </source>
</evidence>
<dbReference type="InterPro" id="IPR012337">
    <property type="entry name" value="RNaseH-like_sf"/>
</dbReference>
<dbReference type="SUPFAM" id="SSF53098">
    <property type="entry name" value="Ribonuclease H-like"/>
    <property type="match status" value="1"/>
</dbReference>
<dbReference type="OrthoDB" id="2065409at2"/>
<dbReference type="GO" id="GO:0003676">
    <property type="term" value="F:nucleic acid binding"/>
    <property type="evidence" value="ECO:0007669"/>
    <property type="project" value="InterPro"/>
</dbReference>
<proteinExistence type="inferred from homology"/>
<evidence type="ECO:0000256" key="1">
    <source>
        <dbReference type="ARBA" id="ARBA00009277"/>
    </source>
</evidence>
<dbReference type="Proteomes" id="UP000033452">
    <property type="component" value="Unassembled WGS sequence"/>
</dbReference>
<dbReference type="InterPro" id="IPR036397">
    <property type="entry name" value="RNaseH_sf"/>
</dbReference>
<evidence type="ECO:0000259" key="3">
    <source>
        <dbReference type="PROSITE" id="PS50994"/>
    </source>
</evidence>
<keyword evidence="5" id="KW-1185">Reference proteome</keyword>
<dbReference type="PROSITE" id="PS50994">
    <property type="entry name" value="INTEGRASE"/>
    <property type="match status" value="1"/>
</dbReference>
<feature type="domain" description="HTH IS408-type" evidence="2">
    <location>
        <begin position="26"/>
        <end position="105"/>
    </location>
</feature>
<dbReference type="EMBL" id="JXYA01000082">
    <property type="protein sequence ID" value="KJZ05006.1"/>
    <property type="molecule type" value="Genomic_DNA"/>
</dbReference>
<feature type="domain" description="Integrase catalytic" evidence="3">
    <location>
        <begin position="146"/>
        <end position="343"/>
    </location>
</feature>